<dbReference type="EMBL" id="JBEVCJ010000032">
    <property type="protein sequence ID" value="MET1257018.1"/>
    <property type="molecule type" value="Genomic_DNA"/>
</dbReference>
<proteinExistence type="predicted"/>
<reference evidence="1 2" key="1">
    <citation type="submission" date="2024-06" db="EMBL/GenBank/DDBJ databases">
        <authorList>
            <person name="Li F."/>
        </authorList>
    </citation>
    <scope>NUCLEOTIDE SEQUENCE [LARGE SCALE GENOMIC DNA]</scope>
    <source>
        <strain evidence="1 2">GXAS 311</strain>
    </source>
</reference>
<accession>A0ABV2BYY4</accession>
<name>A0ABV2BYY4_9GAMM</name>
<dbReference type="Proteomes" id="UP001548189">
    <property type="component" value="Unassembled WGS sequence"/>
</dbReference>
<gene>
    <name evidence="1" type="ORF">ABVT43_17885</name>
</gene>
<evidence type="ECO:0000313" key="2">
    <source>
        <dbReference type="Proteomes" id="UP001548189"/>
    </source>
</evidence>
<comment type="caution">
    <text evidence="1">The sequence shown here is derived from an EMBL/GenBank/DDBJ whole genome shotgun (WGS) entry which is preliminary data.</text>
</comment>
<keyword evidence="2" id="KW-1185">Reference proteome</keyword>
<organism evidence="1 2">
    <name type="scientific">Aliikangiella maris</name>
    <dbReference type="NCBI Taxonomy" id="3162458"/>
    <lineage>
        <taxon>Bacteria</taxon>
        <taxon>Pseudomonadati</taxon>
        <taxon>Pseudomonadota</taxon>
        <taxon>Gammaproteobacteria</taxon>
        <taxon>Oceanospirillales</taxon>
        <taxon>Pleioneaceae</taxon>
        <taxon>Aliikangiella</taxon>
    </lineage>
</organism>
<evidence type="ECO:0000313" key="1">
    <source>
        <dbReference type="EMBL" id="MET1257018.1"/>
    </source>
</evidence>
<protein>
    <submittedName>
        <fullName evidence="1">Uncharacterized protein</fullName>
    </submittedName>
</protein>
<sequence length="106" mass="12212">MGMNQSQHARLNKFEFAEYSFCGGIDDGYTIFMFVHPEDENQGFTLSLRDHEGFDDHDDVNFEGDSAVPEYLKKGILEKLRITMEEQKDDEEVFNIINRCVLGVSP</sequence>